<proteinExistence type="predicted"/>
<feature type="region of interest" description="Disordered" evidence="1">
    <location>
        <begin position="167"/>
        <end position="193"/>
    </location>
</feature>
<dbReference type="EMBL" id="CP051008">
    <property type="protein sequence ID" value="QNT98328.1"/>
    <property type="molecule type" value="Genomic_DNA"/>
</dbReference>
<dbReference type="RefSeq" id="WP_244312129.1">
    <property type="nucleotide sequence ID" value="NZ_CP051008.1"/>
</dbReference>
<organism evidence="2 3">
    <name type="scientific">Streptomyces griseofuscus</name>
    <dbReference type="NCBI Taxonomy" id="146922"/>
    <lineage>
        <taxon>Bacteria</taxon>
        <taxon>Bacillati</taxon>
        <taxon>Actinomycetota</taxon>
        <taxon>Actinomycetes</taxon>
        <taxon>Kitasatosporales</taxon>
        <taxon>Streptomycetaceae</taxon>
        <taxon>Streptomyces</taxon>
    </lineage>
</organism>
<dbReference type="KEGG" id="sgf:HEP81_08100"/>
<dbReference type="Proteomes" id="UP000516422">
    <property type="component" value="Plasmid pSGRIFU2"/>
</dbReference>
<evidence type="ECO:0000313" key="3">
    <source>
        <dbReference type="Proteomes" id="UP000516422"/>
    </source>
</evidence>
<dbReference type="AlphaFoldDB" id="A0A7H1QDE8"/>
<protein>
    <recommendedName>
        <fullName evidence="4">HNH endonuclease</fullName>
    </recommendedName>
</protein>
<dbReference type="GeneID" id="91467938"/>
<geneLocation type="plasmid" evidence="2 3">
    <name>pSGRIFU2</name>
</geneLocation>
<accession>A0A7H1QDE8</accession>
<evidence type="ECO:0000256" key="1">
    <source>
        <dbReference type="SAM" id="MobiDB-lite"/>
    </source>
</evidence>
<reference evidence="2 3" key="1">
    <citation type="submission" date="2020-04" db="EMBL/GenBank/DDBJ databases">
        <title>Characterization and engineering of Streptomyces griseofuscus DSM40191 as a potential heterologous host for expression of BGCs.</title>
        <authorList>
            <person name="Gren T."/>
            <person name="Whitford C.M."/>
            <person name="Mohite O.S."/>
            <person name="Joergensen T.S."/>
            <person name="Nielsen J.B."/>
            <person name="Lee S.Y."/>
            <person name="Weber T."/>
        </authorList>
    </citation>
    <scope>NUCLEOTIDE SEQUENCE [LARGE SCALE GENOMIC DNA]</scope>
    <source>
        <strain evidence="2 3">DSM 40191</strain>
        <plasmid evidence="2 3">pSGRIFU2</plasmid>
    </source>
</reference>
<sequence>MPIRPENLHRYPRDWNEISARIRFERAGGRCECTGHCGLAHPGGRCPAVHEEIHPDTGSVVGLTTAHLNHTPEDVREINLLAACQLCHLRIDHGHHRVTRSITLAARAAAAGQLGLLPETALTRTEPPTPPRPTRGRAPAAALHQLPFPEPEQETKPMARISVKVTPLHPDGTECTHAVRPSGKPRDPDAGCAGRRNYAVVCSSCGRVGEPHGLRVLAEPEQSKHRDSHKAALTPASR</sequence>
<feature type="region of interest" description="Disordered" evidence="1">
    <location>
        <begin position="216"/>
        <end position="238"/>
    </location>
</feature>
<evidence type="ECO:0000313" key="2">
    <source>
        <dbReference type="EMBL" id="QNT98328.1"/>
    </source>
</evidence>
<name>A0A7H1QDE8_9ACTN</name>
<gene>
    <name evidence="2" type="ORF">HEP81_08100</name>
</gene>
<evidence type="ECO:0008006" key="4">
    <source>
        <dbReference type="Google" id="ProtNLM"/>
    </source>
</evidence>
<keyword evidence="2" id="KW-0614">Plasmid</keyword>